<proteinExistence type="predicted"/>
<dbReference type="InterPro" id="IPR041698">
    <property type="entry name" value="Methyltransf_25"/>
</dbReference>
<dbReference type="EMBL" id="JAZHPZ010000011">
    <property type="protein sequence ID" value="MEF2967974.1"/>
    <property type="molecule type" value="Genomic_DNA"/>
</dbReference>
<name>A0ABU7VW20_9BACL</name>
<evidence type="ECO:0000259" key="1">
    <source>
        <dbReference type="Pfam" id="PF13649"/>
    </source>
</evidence>
<protein>
    <submittedName>
        <fullName evidence="2">Methyltransferase domain-containing protein</fullName>
    </submittedName>
</protein>
<dbReference type="Pfam" id="PF13649">
    <property type="entry name" value="Methyltransf_25"/>
    <property type="match status" value="1"/>
</dbReference>
<evidence type="ECO:0000313" key="2">
    <source>
        <dbReference type="EMBL" id="MEF2967974.1"/>
    </source>
</evidence>
<dbReference type="GO" id="GO:0008168">
    <property type="term" value="F:methyltransferase activity"/>
    <property type="evidence" value="ECO:0007669"/>
    <property type="project" value="UniProtKB-KW"/>
</dbReference>
<evidence type="ECO:0000313" key="3">
    <source>
        <dbReference type="Proteomes" id="UP001306950"/>
    </source>
</evidence>
<gene>
    <name evidence="2" type="ORF">V3851_19260</name>
</gene>
<dbReference type="InterPro" id="IPR029063">
    <property type="entry name" value="SAM-dependent_MTases_sf"/>
</dbReference>
<comment type="caution">
    <text evidence="2">The sequence shown here is derived from an EMBL/GenBank/DDBJ whole genome shotgun (WGS) entry which is preliminary data.</text>
</comment>
<keyword evidence="2" id="KW-0808">Transferase</keyword>
<dbReference type="GO" id="GO:0032259">
    <property type="term" value="P:methylation"/>
    <property type="evidence" value="ECO:0007669"/>
    <property type="project" value="UniProtKB-KW"/>
</dbReference>
<dbReference type="RefSeq" id="WP_331848184.1">
    <property type="nucleotide sequence ID" value="NZ_JAZHPZ010000011.1"/>
</dbReference>
<dbReference type="Proteomes" id="UP001306950">
    <property type="component" value="Unassembled WGS sequence"/>
</dbReference>
<dbReference type="PANTHER" id="PTHR43591">
    <property type="entry name" value="METHYLTRANSFERASE"/>
    <property type="match status" value="1"/>
</dbReference>
<dbReference type="Gene3D" id="3.40.50.150">
    <property type="entry name" value="Vaccinia Virus protein VP39"/>
    <property type="match status" value="1"/>
</dbReference>
<dbReference type="SUPFAM" id="SSF53335">
    <property type="entry name" value="S-adenosyl-L-methionine-dependent methyltransferases"/>
    <property type="match status" value="1"/>
</dbReference>
<sequence>MAEWYEESFGEDYLLVYKHRDVQGAKREVRRMMTWLDLPPGAKVLDLCCGMGRHSMALAEAGYEVTGVDLSEVLLGEARKNDPAGRVRWLKADMRKLPLDGGFDAVVNLFSSFGYFERDEEHVKVLREIYRMLKPGGRFIIDFLNPEYTAVHLVPASRRMDGGQLIVEKRAIEEGYVKKRITISPASGEDGVTAEPRHYLERIRLYESGDFAGMLAQADLALDNIHGDYNEEDYDPASSPRMIMVGHRPL</sequence>
<dbReference type="Gene3D" id="2.20.25.110">
    <property type="entry name" value="S-adenosyl-L-methionine-dependent methyltransferases"/>
    <property type="match status" value="1"/>
</dbReference>
<keyword evidence="2" id="KW-0489">Methyltransferase</keyword>
<organism evidence="2 3">
    <name type="scientific">Paenibacillus haidiansis</name>
    <dbReference type="NCBI Taxonomy" id="1574488"/>
    <lineage>
        <taxon>Bacteria</taxon>
        <taxon>Bacillati</taxon>
        <taxon>Bacillota</taxon>
        <taxon>Bacilli</taxon>
        <taxon>Bacillales</taxon>
        <taxon>Paenibacillaceae</taxon>
        <taxon>Paenibacillus</taxon>
    </lineage>
</organism>
<dbReference type="PANTHER" id="PTHR43591:SF110">
    <property type="entry name" value="RHODANESE DOMAIN-CONTAINING PROTEIN"/>
    <property type="match status" value="1"/>
</dbReference>
<reference evidence="2 3" key="1">
    <citation type="submission" date="2024-02" db="EMBL/GenBank/DDBJ databases">
        <title>A nitrogen-fixing paenibacillus bacterium.</title>
        <authorList>
            <person name="Zhang W.L."/>
            <person name="Chen S.F."/>
        </authorList>
    </citation>
    <scope>NUCLEOTIDE SEQUENCE [LARGE SCALE GENOMIC DNA]</scope>
    <source>
        <strain evidence="2 3">M1</strain>
    </source>
</reference>
<feature type="domain" description="Methyltransferase" evidence="1">
    <location>
        <begin position="44"/>
        <end position="137"/>
    </location>
</feature>
<accession>A0ABU7VW20</accession>
<keyword evidence="3" id="KW-1185">Reference proteome</keyword>
<dbReference type="CDD" id="cd02440">
    <property type="entry name" value="AdoMet_MTases"/>
    <property type="match status" value="1"/>
</dbReference>